<dbReference type="HAMAP" id="MF_00171">
    <property type="entry name" value="TruA"/>
    <property type="match status" value="1"/>
</dbReference>
<dbReference type="Gene3D" id="3.40.50.12230">
    <property type="match status" value="1"/>
</dbReference>
<dbReference type="InterPro" id="IPR001406">
    <property type="entry name" value="PsdUridine_synth_TruA"/>
</dbReference>
<dbReference type="InterPro" id="IPR020094">
    <property type="entry name" value="TruA/RsuA/RluB/E/F_N"/>
</dbReference>
<dbReference type="SUPFAM" id="SSF50486">
    <property type="entry name" value="FMT C-terminal domain-like"/>
    <property type="match status" value="1"/>
</dbReference>
<dbReference type="CDD" id="cd08704">
    <property type="entry name" value="Met_tRNA_FMT_C"/>
    <property type="match status" value="1"/>
</dbReference>
<evidence type="ECO:0000313" key="13">
    <source>
        <dbReference type="Proteomes" id="UP001565471"/>
    </source>
</evidence>
<protein>
    <recommendedName>
        <fullName evidence="7 8">Multifunctional fusion protein</fullName>
    </recommendedName>
    <domain>
        <recommendedName>
            <fullName evidence="7">tRNA pseudouridine synthase A</fullName>
            <ecNumber evidence="7">5.4.99.12</ecNumber>
        </recommendedName>
        <alternativeName>
            <fullName evidence="7">tRNA pseudouridine(38-40) synthase</fullName>
        </alternativeName>
        <alternativeName>
            <fullName evidence="7">tRNA pseudouridylate synthase I</fullName>
        </alternativeName>
        <alternativeName>
            <fullName evidence="7">tRNA-uridine isomerase I</fullName>
        </alternativeName>
    </domain>
    <domain>
        <recommendedName>
            <fullName evidence="8">Methionyl-tRNA formyltransferase</fullName>
            <ecNumber evidence="8">2.1.2.9</ecNumber>
        </recommendedName>
    </domain>
</protein>
<dbReference type="InterPro" id="IPR020097">
    <property type="entry name" value="PsdUridine_synth_TruA_a/b_dom"/>
</dbReference>
<keyword evidence="13" id="KW-1185">Reference proteome</keyword>
<comment type="caution">
    <text evidence="7">Lacks conserved residue(s) required for the propagation of feature annotation.</text>
</comment>
<dbReference type="EMBL" id="JBGBZA010000002">
    <property type="protein sequence ID" value="MEY9322802.1"/>
    <property type="molecule type" value="Genomic_DNA"/>
</dbReference>
<feature type="domain" description="Pseudouridine synthase I TruA alpha/beta" evidence="10">
    <location>
        <begin position="456"/>
        <end position="557"/>
    </location>
</feature>
<dbReference type="Pfam" id="PF00551">
    <property type="entry name" value="Formyl_trans_N"/>
    <property type="match status" value="1"/>
</dbReference>
<evidence type="ECO:0000313" key="12">
    <source>
        <dbReference type="EMBL" id="MEY9322802.1"/>
    </source>
</evidence>
<gene>
    <name evidence="8" type="primary">fmt</name>
    <name evidence="7" type="synonym">truA</name>
    <name evidence="12" type="ORF">ABIF29_009601</name>
</gene>
<evidence type="ECO:0000256" key="1">
    <source>
        <dbReference type="ARBA" id="ARBA00009375"/>
    </source>
</evidence>
<dbReference type="PROSITE" id="PS00373">
    <property type="entry name" value="GART"/>
    <property type="match status" value="1"/>
</dbReference>
<dbReference type="EC" id="2.1.2.9" evidence="8"/>
<dbReference type="PANTHER" id="PTHR11138:SF5">
    <property type="entry name" value="METHIONYL-TRNA FORMYLTRANSFERASE, MITOCHONDRIAL"/>
    <property type="match status" value="1"/>
</dbReference>
<dbReference type="SUPFAM" id="SSF53328">
    <property type="entry name" value="Formyltransferase"/>
    <property type="match status" value="1"/>
</dbReference>
<evidence type="ECO:0000256" key="6">
    <source>
        <dbReference type="ARBA" id="ARBA00023235"/>
    </source>
</evidence>
<comment type="function">
    <text evidence="7">Formation of pseudouridine at positions 38, 39 and 40 in the anticodon stem and loop of transfer RNAs.</text>
</comment>
<keyword evidence="4 7" id="KW-0819">tRNA processing</keyword>
<comment type="subunit">
    <text evidence="7">Homodimer.</text>
</comment>
<feature type="binding site" evidence="7">
    <location>
        <position position="423"/>
    </location>
    <ligand>
        <name>substrate</name>
    </ligand>
</feature>
<feature type="domain" description="Formyl transferase N-terminal" evidence="9">
    <location>
        <begin position="5"/>
        <end position="182"/>
    </location>
</feature>
<dbReference type="InterPro" id="IPR002376">
    <property type="entry name" value="Formyl_transf_N"/>
</dbReference>
<keyword evidence="5 8" id="KW-0648">Protein biosynthesis</keyword>
<feature type="domain" description="Pseudouridine synthase I TruA alpha/beta" evidence="10">
    <location>
        <begin position="320"/>
        <end position="416"/>
    </location>
</feature>
<feature type="domain" description="Formyl transferase C-terminal" evidence="11">
    <location>
        <begin position="206"/>
        <end position="302"/>
    </location>
</feature>
<dbReference type="InterPro" id="IPR036477">
    <property type="entry name" value="Formyl_transf_N_sf"/>
</dbReference>
<dbReference type="CDD" id="cd08646">
    <property type="entry name" value="FMT_core_Met-tRNA-FMT_N"/>
    <property type="match status" value="1"/>
</dbReference>
<evidence type="ECO:0000256" key="7">
    <source>
        <dbReference type="HAMAP-Rule" id="MF_00171"/>
    </source>
</evidence>
<feature type="binding site" evidence="8">
    <location>
        <begin position="112"/>
        <end position="115"/>
    </location>
    <ligand>
        <name>(6S)-5,6,7,8-tetrahydrofolate</name>
        <dbReference type="ChEBI" id="CHEBI:57453"/>
    </ligand>
</feature>
<dbReference type="Pfam" id="PF01416">
    <property type="entry name" value="PseudoU_synth_1"/>
    <property type="match status" value="2"/>
</dbReference>
<dbReference type="Proteomes" id="UP001565471">
    <property type="component" value="Unassembled WGS sequence"/>
</dbReference>
<comment type="similarity">
    <text evidence="2 8">Belongs to the Fmt family.</text>
</comment>
<organism evidence="12 13">
    <name type="scientific">Bradyrhizobium elkanii</name>
    <dbReference type="NCBI Taxonomy" id="29448"/>
    <lineage>
        <taxon>Bacteria</taxon>
        <taxon>Pseudomonadati</taxon>
        <taxon>Pseudomonadota</taxon>
        <taxon>Alphaproteobacteria</taxon>
        <taxon>Hyphomicrobiales</taxon>
        <taxon>Nitrobacteraceae</taxon>
        <taxon>Bradyrhizobium</taxon>
    </lineage>
</organism>
<evidence type="ECO:0000256" key="4">
    <source>
        <dbReference type="ARBA" id="ARBA00022694"/>
    </source>
</evidence>
<accession>A0ABV4FIY2</accession>
<dbReference type="PANTHER" id="PTHR11138">
    <property type="entry name" value="METHIONYL-TRNA FORMYLTRANSFERASE"/>
    <property type="match status" value="1"/>
</dbReference>
<name>A0ABV4FIY2_BRAEL</name>
<evidence type="ECO:0000259" key="10">
    <source>
        <dbReference type="Pfam" id="PF01416"/>
    </source>
</evidence>
<evidence type="ECO:0000259" key="9">
    <source>
        <dbReference type="Pfam" id="PF00551"/>
    </source>
</evidence>
<dbReference type="Gene3D" id="3.30.70.660">
    <property type="entry name" value="Pseudouridine synthase I, catalytic domain, C-terminal subdomain"/>
    <property type="match status" value="1"/>
</dbReference>
<keyword evidence="3 8" id="KW-0808">Transferase</keyword>
<dbReference type="CDD" id="cd02570">
    <property type="entry name" value="PseudoU_synth_EcTruA"/>
    <property type="match status" value="1"/>
</dbReference>
<dbReference type="InterPro" id="IPR041711">
    <property type="entry name" value="Met-tRNA-FMT_N"/>
</dbReference>
<evidence type="ECO:0000256" key="2">
    <source>
        <dbReference type="ARBA" id="ARBA00010699"/>
    </source>
</evidence>
<dbReference type="InterPro" id="IPR005793">
    <property type="entry name" value="Formyl_trans_C"/>
</dbReference>
<comment type="caution">
    <text evidence="12">The sequence shown here is derived from an EMBL/GenBank/DDBJ whole genome shotgun (WGS) entry which is preliminary data.</text>
</comment>
<dbReference type="NCBIfam" id="TIGR00071">
    <property type="entry name" value="hisT_truA"/>
    <property type="match status" value="1"/>
</dbReference>
<dbReference type="HAMAP" id="MF_00182">
    <property type="entry name" value="Formyl_trans"/>
    <property type="match status" value="1"/>
</dbReference>
<dbReference type="InterPro" id="IPR044135">
    <property type="entry name" value="Met-tRNA-FMT_C"/>
</dbReference>
<evidence type="ECO:0000256" key="8">
    <source>
        <dbReference type="HAMAP-Rule" id="MF_00182"/>
    </source>
</evidence>
<dbReference type="EC" id="5.4.99.12" evidence="7"/>
<proteinExistence type="inferred from homology"/>
<reference evidence="12 13" key="1">
    <citation type="submission" date="2024-07" db="EMBL/GenBank/DDBJ databases">
        <title>Genomic Encyclopedia of Type Strains, Phase V (KMG-V): Genome sequencing to study the core and pangenomes of soil and plant-associated prokaryotes.</title>
        <authorList>
            <person name="Whitman W."/>
        </authorList>
    </citation>
    <scope>NUCLEOTIDE SEQUENCE [LARGE SCALE GENOMIC DNA]</scope>
    <source>
        <strain evidence="12 13">USDA 415</strain>
    </source>
</reference>
<comment type="similarity">
    <text evidence="1 7">Belongs to the tRNA pseudouridine synthase TruA family.</text>
</comment>
<comment type="catalytic activity">
    <reaction evidence="7">
        <text>uridine(38/39/40) in tRNA = pseudouridine(38/39/40) in tRNA</text>
        <dbReference type="Rhea" id="RHEA:22376"/>
        <dbReference type="Rhea" id="RHEA-COMP:10085"/>
        <dbReference type="Rhea" id="RHEA-COMP:10087"/>
        <dbReference type="ChEBI" id="CHEBI:65314"/>
        <dbReference type="ChEBI" id="CHEBI:65315"/>
        <dbReference type="EC" id="5.4.99.12"/>
    </reaction>
</comment>
<dbReference type="Gene3D" id="3.30.70.580">
    <property type="entry name" value="Pseudouridine synthase I, catalytic domain, N-terminal subdomain"/>
    <property type="match status" value="1"/>
</dbReference>
<sequence length="557" mass="60214">MPLRLIFMGTPDFAVPTLLELVAHGHEVVAVYTRAPKPGGRRGLQLQPTPVEQEARRLGIPVLTPKTLKTPEALEEFRTHDADAAVVVAYGMILPQAILDAPRLGCFNLHASLLPRWRGAAPINRAIMAGDAESGVMVMKMDVGLDTGDVAMAERLPISDSMTASDLHDALAPLGADLMVRAMAALGRGGLQLTKQSADGVTYAAKIEKAEARIDWTQPAHAVLRHIHGLSPFPGAWCELTGEGEPVRLKILRCELAKRSGVPGDVLDDNFAIACGDGAIRILELQRAGKAPMKAADFLRGTPFEAACAARLMPRYKLTIEYDGTPFSGWQIQDTAPTVQGALEAAVKAICGEDVRVHGAGRTDAGVHARGQVAHCDIAKHFPPGRFRDGLNAHLRPNPIGVLAADVVPDDFEARFSATRRHYLYRITNTRANLALDIGRVWRVPRALDADAMHDAAQRLLGKHDFTTFRDTECQARSPEKTLDQLDVTREGDAVNIVTSARSFLHSQVRSMVGSLVWVGEGRWSADDLAAALAARNRAACGPVAPPDGLYLMRVDY</sequence>
<comment type="catalytic activity">
    <reaction evidence="8">
        <text>L-methionyl-tRNA(fMet) + (6R)-10-formyltetrahydrofolate = N-formyl-L-methionyl-tRNA(fMet) + (6S)-5,6,7,8-tetrahydrofolate + H(+)</text>
        <dbReference type="Rhea" id="RHEA:24380"/>
        <dbReference type="Rhea" id="RHEA-COMP:9952"/>
        <dbReference type="Rhea" id="RHEA-COMP:9953"/>
        <dbReference type="ChEBI" id="CHEBI:15378"/>
        <dbReference type="ChEBI" id="CHEBI:57453"/>
        <dbReference type="ChEBI" id="CHEBI:78530"/>
        <dbReference type="ChEBI" id="CHEBI:78844"/>
        <dbReference type="ChEBI" id="CHEBI:195366"/>
        <dbReference type="EC" id="2.1.2.9"/>
    </reaction>
</comment>
<dbReference type="InterPro" id="IPR020103">
    <property type="entry name" value="PsdUridine_synth_cat_dom_sf"/>
</dbReference>
<dbReference type="SUPFAM" id="SSF55120">
    <property type="entry name" value="Pseudouridine synthase"/>
    <property type="match status" value="1"/>
</dbReference>
<dbReference type="InterPro" id="IPR011034">
    <property type="entry name" value="Formyl_transferase-like_C_sf"/>
</dbReference>
<comment type="function">
    <text evidence="8">Attaches a formyl group to the free amino group of methionyl-tRNA(fMet). The formyl group appears to play a dual role in the initiator identity of N-formylmethionyl-tRNA by promoting its recognition by IF2 and preventing the misappropriation of this tRNA by the elongation apparatus.</text>
</comment>
<evidence type="ECO:0000256" key="3">
    <source>
        <dbReference type="ARBA" id="ARBA00022679"/>
    </source>
</evidence>
<dbReference type="InterPro" id="IPR020095">
    <property type="entry name" value="PsdUridine_synth_TruA_C"/>
</dbReference>
<dbReference type="Pfam" id="PF02911">
    <property type="entry name" value="Formyl_trans_C"/>
    <property type="match status" value="1"/>
</dbReference>
<dbReference type="InterPro" id="IPR001555">
    <property type="entry name" value="GART_AS"/>
</dbReference>
<feature type="active site" description="Nucleophile" evidence="7">
    <location>
        <position position="364"/>
    </location>
</feature>
<evidence type="ECO:0000259" key="11">
    <source>
        <dbReference type="Pfam" id="PF02911"/>
    </source>
</evidence>
<evidence type="ECO:0000256" key="5">
    <source>
        <dbReference type="ARBA" id="ARBA00022917"/>
    </source>
</evidence>
<keyword evidence="6 7" id="KW-0413">Isomerase</keyword>
<dbReference type="InterPro" id="IPR005794">
    <property type="entry name" value="Fmt"/>
</dbReference>
<dbReference type="NCBIfam" id="TIGR00460">
    <property type="entry name" value="fmt"/>
    <property type="match status" value="1"/>
</dbReference>